<dbReference type="AlphaFoldDB" id="A0A914NL85"/>
<protein>
    <submittedName>
        <fullName evidence="2">Uncharacterized protein</fullName>
    </submittedName>
</protein>
<sequence length="96" mass="10486">MAAKRCVSGCSSEPRRGTWSTKGVVISDVATAHAKIQNVDVANISFAVRKANGVVARLYVPMQVADLVELLDCLKGLYCRPYSSTRCEVFRLARLP</sequence>
<proteinExistence type="predicted"/>
<dbReference type="WBParaSite" id="Minc3s06928g40500">
    <property type="protein sequence ID" value="Minc3s06928g40500"/>
    <property type="gene ID" value="Minc3s06928g40500"/>
</dbReference>
<evidence type="ECO:0000313" key="2">
    <source>
        <dbReference type="WBParaSite" id="Minc3s06928g40500"/>
    </source>
</evidence>
<organism evidence="1 2">
    <name type="scientific">Meloidogyne incognita</name>
    <name type="common">Southern root-knot nematode worm</name>
    <name type="synonym">Oxyuris incognita</name>
    <dbReference type="NCBI Taxonomy" id="6306"/>
    <lineage>
        <taxon>Eukaryota</taxon>
        <taxon>Metazoa</taxon>
        <taxon>Ecdysozoa</taxon>
        <taxon>Nematoda</taxon>
        <taxon>Chromadorea</taxon>
        <taxon>Rhabditida</taxon>
        <taxon>Tylenchina</taxon>
        <taxon>Tylenchomorpha</taxon>
        <taxon>Tylenchoidea</taxon>
        <taxon>Meloidogynidae</taxon>
        <taxon>Meloidogyninae</taxon>
        <taxon>Meloidogyne</taxon>
        <taxon>Meloidogyne incognita group</taxon>
    </lineage>
</organism>
<name>A0A914NL85_MELIC</name>
<keyword evidence="1" id="KW-1185">Reference proteome</keyword>
<dbReference type="Proteomes" id="UP000887563">
    <property type="component" value="Unplaced"/>
</dbReference>
<accession>A0A914NL85</accession>
<evidence type="ECO:0000313" key="1">
    <source>
        <dbReference type="Proteomes" id="UP000887563"/>
    </source>
</evidence>
<reference evidence="2" key="1">
    <citation type="submission" date="2022-11" db="UniProtKB">
        <authorList>
            <consortium name="WormBaseParasite"/>
        </authorList>
    </citation>
    <scope>IDENTIFICATION</scope>
</reference>